<dbReference type="EMBL" id="LOCQ01000061">
    <property type="protein sequence ID" value="OBV37007.1"/>
    <property type="molecule type" value="Genomic_DNA"/>
</dbReference>
<dbReference type="InterPro" id="IPR021557">
    <property type="entry name" value="DUF3016"/>
</dbReference>
<feature type="chain" id="PRO_5008355308" description="DUF3016 domain-containing protein" evidence="1">
    <location>
        <begin position="24"/>
        <end position="172"/>
    </location>
</feature>
<dbReference type="STRING" id="1747903.ASR47_100258"/>
<dbReference type="Pfam" id="PF11454">
    <property type="entry name" value="DUF3016"/>
    <property type="match status" value="1"/>
</dbReference>
<feature type="signal peptide" evidence="1">
    <location>
        <begin position="1"/>
        <end position="23"/>
    </location>
</feature>
<gene>
    <name evidence="2" type="ORF">ASR47_100258</name>
</gene>
<organism evidence="2 3">
    <name type="scientific">Janthinobacterium psychrotolerans</name>
    <dbReference type="NCBI Taxonomy" id="1747903"/>
    <lineage>
        <taxon>Bacteria</taxon>
        <taxon>Pseudomonadati</taxon>
        <taxon>Pseudomonadota</taxon>
        <taxon>Betaproteobacteria</taxon>
        <taxon>Burkholderiales</taxon>
        <taxon>Oxalobacteraceae</taxon>
        <taxon>Janthinobacterium</taxon>
    </lineage>
</organism>
<dbReference type="OrthoDB" id="195620at2"/>
<name>A0A1A7BU21_9BURK</name>
<dbReference type="RefSeq" id="WP_065310301.1">
    <property type="nucleotide sequence ID" value="NZ_LOCQ01000061.1"/>
</dbReference>
<comment type="caution">
    <text evidence="2">The sequence shown here is derived from an EMBL/GenBank/DDBJ whole genome shotgun (WGS) entry which is preliminary data.</text>
</comment>
<evidence type="ECO:0008006" key="4">
    <source>
        <dbReference type="Google" id="ProtNLM"/>
    </source>
</evidence>
<dbReference type="AlphaFoldDB" id="A0A1A7BU21"/>
<evidence type="ECO:0000256" key="1">
    <source>
        <dbReference type="SAM" id="SignalP"/>
    </source>
</evidence>
<accession>A0A1A7BU21</accession>
<dbReference type="Proteomes" id="UP000092713">
    <property type="component" value="Unassembled WGS sequence"/>
</dbReference>
<protein>
    <recommendedName>
        <fullName evidence="4">DUF3016 domain-containing protein</fullName>
    </recommendedName>
</protein>
<keyword evidence="3" id="KW-1185">Reference proteome</keyword>
<sequence>MKKEIRRLLLAGAVLLASNGAWAQAASNTEVRYDKPEQFMDVSFDQHKREEVLTELTRHFEKLGATLPAGQQLKIVVKDIDLAGRENPALRTANDIRVMTGGADWPRISLSYVLEQDGKVIGSADAQLSDMAYLTHMNRYASGERLRYEKRMIDEWFAKAFNIPLSRLNRSS</sequence>
<proteinExistence type="predicted"/>
<reference evidence="2 3" key="1">
    <citation type="submission" date="2016-04" db="EMBL/GenBank/DDBJ databases">
        <title>Draft genome sequence of Janthinobacterium psychrotolerans sp. nov., isolated from freshwater sediments in Denmark.</title>
        <authorList>
            <person name="Gong X."/>
            <person name="Skrivergaard S."/>
            <person name="Korsgaard B.S."/>
            <person name="Schreiber L."/>
            <person name="Marshall I.P."/>
            <person name="Finster K."/>
            <person name="Schramm A."/>
        </authorList>
    </citation>
    <scope>NUCLEOTIDE SEQUENCE [LARGE SCALE GENOMIC DNA]</scope>
    <source>
        <strain evidence="2 3">S3-2</strain>
    </source>
</reference>
<keyword evidence="1" id="KW-0732">Signal</keyword>
<evidence type="ECO:0000313" key="2">
    <source>
        <dbReference type="EMBL" id="OBV37007.1"/>
    </source>
</evidence>
<evidence type="ECO:0000313" key="3">
    <source>
        <dbReference type="Proteomes" id="UP000092713"/>
    </source>
</evidence>